<evidence type="ECO:0000313" key="2">
    <source>
        <dbReference type="Proteomes" id="UP001295684"/>
    </source>
</evidence>
<accession>A0AAD1U3J4</accession>
<gene>
    <name evidence="1" type="ORF">ECRASSUSDP1_LOCUS2604</name>
</gene>
<reference evidence="1" key="1">
    <citation type="submission" date="2023-07" db="EMBL/GenBank/DDBJ databases">
        <authorList>
            <consortium name="AG Swart"/>
            <person name="Singh M."/>
            <person name="Singh A."/>
            <person name="Seah K."/>
            <person name="Emmerich C."/>
        </authorList>
    </citation>
    <scope>NUCLEOTIDE SEQUENCE</scope>
    <source>
        <strain evidence="1">DP1</strain>
    </source>
</reference>
<dbReference type="AlphaFoldDB" id="A0AAD1U3J4"/>
<proteinExistence type="predicted"/>
<dbReference type="Proteomes" id="UP001295684">
    <property type="component" value="Unassembled WGS sequence"/>
</dbReference>
<sequence length="504" mass="57851">MENALIINQASFPRLGSLDGSSFSQNTSKLCSKASEKNYQQACNEDLSCVESKYMDSKFSPLKSKSVHQKALKRNSRTKSQHKVIAPYCNQYLESDNLISKLKFTNYTKFRPKMGRVNMSVALKRNENIESSLHWDYKEKRNASNTQEGLVCLNTVVLSEKPKMKAIVNFTSRDYHHSLKARRSKSRICEDTTDYSYRKYTRYNDCLTENTANVVEPQKEILEGHQTSLNRDIPMMFNNFNIKTIFKNESLHSCGVHISEDGSHLAKKGRLFNCTLSHRQHNKSNESQKHTNLMSYRKNQNRRSLNKSCNIQIRKTNTSWSTRKKNPEKLRSNMKARLGGGYTNGILAKKDFGKLVEPLNTSQELTGELNSPDIFTNTTRIDLQKNFKNTLYSQSFKRKIHNMTKGSSRKTREKHFVKLNDLTKNDITKIISNNIGKSNKRLQKRGDLSKIVNQQSIYVDNSPSLVNKGLLSTVQKKYKAPPVSSVEKEQVPTDYASIMKPNIL</sequence>
<organism evidence="1 2">
    <name type="scientific">Euplotes crassus</name>
    <dbReference type="NCBI Taxonomy" id="5936"/>
    <lineage>
        <taxon>Eukaryota</taxon>
        <taxon>Sar</taxon>
        <taxon>Alveolata</taxon>
        <taxon>Ciliophora</taxon>
        <taxon>Intramacronucleata</taxon>
        <taxon>Spirotrichea</taxon>
        <taxon>Hypotrichia</taxon>
        <taxon>Euplotida</taxon>
        <taxon>Euplotidae</taxon>
        <taxon>Moneuplotes</taxon>
    </lineage>
</organism>
<keyword evidence="2" id="KW-1185">Reference proteome</keyword>
<name>A0AAD1U3J4_EUPCR</name>
<evidence type="ECO:0000313" key="1">
    <source>
        <dbReference type="EMBL" id="CAI2361293.1"/>
    </source>
</evidence>
<protein>
    <submittedName>
        <fullName evidence="1">Uncharacterized protein</fullName>
    </submittedName>
</protein>
<comment type="caution">
    <text evidence="1">The sequence shown here is derived from an EMBL/GenBank/DDBJ whole genome shotgun (WGS) entry which is preliminary data.</text>
</comment>
<dbReference type="EMBL" id="CAMPGE010002490">
    <property type="protein sequence ID" value="CAI2361293.1"/>
    <property type="molecule type" value="Genomic_DNA"/>
</dbReference>